<feature type="binding site" evidence="8">
    <location>
        <position position="475"/>
    </location>
    <ligand>
        <name>(6S)-5-formyl-5,6,7,8-tetrahydrofolate</name>
        <dbReference type="ChEBI" id="CHEBI:57457"/>
    </ligand>
</feature>
<comment type="cofactor">
    <cofactor evidence="8">
        <name>K(+)</name>
        <dbReference type="ChEBI" id="CHEBI:29103"/>
    </cofactor>
    <text evidence="8">Binds 1 potassium ion per subunit.</text>
</comment>
<dbReference type="GO" id="GO:0005737">
    <property type="term" value="C:cytoplasm"/>
    <property type="evidence" value="ECO:0007669"/>
    <property type="project" value="UniProtKB-SubCell"/>
</dbReference>
<dbReference type="AlphaFoldDB" id="A0A371XBB1"/>
<dbReference type="PROSITE" id="PS51709">
    <property type="entry name" value="G_TRME"/>
    <property type="match status" value="1"/>
</dbReference>
<dbReference type="CDD" id="cd14858">
    <property type="entry name" value="TrmE_N"/>
    <property type="match status" value="1"/>
</dbReference>
<dbReference type="GO" id="GO:0003924">
    <property type="term" value="F:GTPase activity"/>
    <property type="evidence" value="ECO:0007669"/>
    <property type="project" value="UniProtKB-UniRule"/>
</dbReference>
<feature type="binding site" evidence="8">
    <location>
        <position position="250"/>
    </location>
    <ligand>
        <name>K(+)</name>
        <dbReference type="ChEBI" id="CHEBI:29103"/>
    </ligand>
</feature>
<dbReference type="InterPro" id="IPR027368">
    <property type="entry name" value="MnmE_dom2"/>
</dbReference>
<dbReference type="Pfam" id="PF12631">
    <property type="entry name" value="MnmE_helical"/>
    <property type="match status" value="1"/>
</dbReference>
<feature type="binding site" evidence="8">
    <location>
        <begin position="245"/>
        <end position="251"/>
    </location>
    <ligand>
        <name>GTP</name>
        <dbReference type="ChEBI" id="CHEBI:37565"/>
    </ligand>
</feature>
<dbReference type="InterPro" id="IPR031168">
    <property type="entry name" value="G_TrmE"/>
</dbReference>
<reference evidence="10 11" key="1">
    <citation type="submission" date="2018-08" db="EMBL/GenBank/DDBJ databases">
        <title>Fulvimarina sp. 85, whole genome shotgun sequence.</title>
        <authorList>
            <person name="Tuo L."/>
        </authorList>
    </citation>
    <scope>NUCLEOTIDE SEQUENCE [LARGE SCALE GENOMIC DNA]</scope>
    <source>
        <strain evidence="10 11">85</strain>
    </source>
</reference>
<dbReference type="InterPro" id="IPR018948">
    <property type="entry name" value="GTP-bd_TrmE_N"/>
</dbReference>
<comment type="subcellular location">
    <subcellularLocation>
        <location evidence="8">Cytoplasm</location>
    </subcellularLocation>
</comment>
<dbReference type="Gene3D" id="3.30.1360.120">
    <property type="entry name" value="Probable tRNA modification gtpase trme, domain 1"/>
    <property type="match status" value="1"/>
</dbReference>
<dbReference type="GO" id="GO:0046872">
    <property type="term" value="F:metal ion binding"/>
    <property type="evidence" value="ECO:0007669"/>
    <property type="project" value="UniProtKB-KW"/>
</dbReference>
<keyword evidence="8" id="KW-0963">Cytoplasm</keyword>
<feature type="binding site" evidence="8">
    <location>
        <position position="245"/>
    </location>
    <ligand>
        <name>K(+)</name>
        <dbReference type="ChEBI" id="CHEBI:29103"/>
    </ligand>
</feature>
<evidence type="ECO:0000256" key="4">
    <source>
        <dbReference type="ARBA" id="ARBA00022801"/>
    </source>
</evidence>
<dbReference type="InterPro" id="IPR005225">
    <property type="entry name" value="Small_GTP-bd"/>
</dbReference>
<dbReference type="Gene3D" id="3.40.50.300">
    <property type="entry name" value="P-loop containing nucleotide triphosphate hydrolases"/>
    <property type="match status" value="1"/>
</dbReference>
<dbReference type="Proteomes" id="UP000264310">
    <property type="component" value="Unassembled WGS sequence"/>
</dbReference>
<dbReference type="OrthoDB" id="9805918at2"/>
<feature type="binding site" evidence="8">
    <location>
        <begin position="270"/>
        <end position="273"/>
    </location>
    <ligand>
        <name>GTP</name>
        <dbReference type="ChEBI" id="CHEBI:37565"/>
    </ligand>
</feature>
<dbReference type="InterPro" id="IPR025867">
    <property type="entry name" value="MnmE_helical"/>
</dbReference>
<dbReference type="InterPro" id="IPR006073">
    <property type="entry name" value="GTP-bd"/>
</dbReference>
<evidence type="ECO:0000259" key="9">
    <source>
        <dbReference type="PROSITE" id="PS51709"/>
    </source>
</evidence>
<keyword evidence="2 8" id="KW-0819">tRNA processing</keyword>
<comment type="similarity">
    <text evidence="1 8">Belongs to the TRAFAC class TrmE-Era-EngA-EngB-Septin-like GTPase superfamily. TrmE GTPase family.</text>
</comment>
<feature type="binding site" evidence="8">
    <location>
        <position position="251"/>
    </location>
    <ligand>
        <name>Mg(2+)</name>
        <dbReference type="ChEBI" id="CHEBI:18420"/>
    </ligand>
</feature>
<dbReference type="HAMAP" id="MF_00379">
    <property type="entry name" value="GTPase_MnmE"/>
    <property type="match status" value="1"/>
</dbReference>
<dbReference type="InterPro" id="IPR027266">
    <property type="entry name" value="TrmE/GcvT-like"/>
</dbReference>
<keyword evidence="5 8" id="KW-0460">Magnesium</keyword>
<feature type="binding site" evidence="8">
    <location>
        <position position="247"/>
    </location>
    <ligand>
        <name>K(+)</name>
        <dbReference type="ChEBI" id="CHEBI:29103"/>
    </ligand>
</feature>
<comment type="function">
    <text evidence="8">Exhibits a very high intrinsic GTPase hydrolysis rate. Involved in the addition of a carboxymethylaminomethyl (cmnm) group at the wobble position (U34) of certain tRNAs, forming tRNA-cmnm(5)s(2)U34.</text>
</comment>
<dbReference type="Pfam" id="PF01926">
    <property type="entry name" value="MMR_HSR1"/>
    <property type="match status" value="1"/>
</dbReference>
<dbReference type="PANTHER" id="PTHR42714">
    <property type="entry name" value="TRNA MODIFICATION GTPASE GTPBP3"/>
    <property type="match status" value="1"/>
</dbReference>
<feature type="binding site" evidence="8">
    <location>
        <position position="226"/>
    </location>
    <ligand>
        <name>K(+)</name>
        <dbReference type="ChEBI" id="CHEBI:29103"/>
    </ligand>
</feature>
<keyword evidence="6 8" id="KW-0630">Potassium</keyword>
<name>A0A371XBB1_9HYPH</name>
<feature type="binding site" evidence="8">
    <location>
        <position position="119"/>
    </location>
    <ligand>
        <name>(6S)-5-formyl-5,6,7,8-tetrahydrofolate</name>
        <dbReference type="ChEBI" id="CHEBI:57457"/>
    </ligand>
</feature>
<dbReference type="Gene3D" id="1.20.120.430">
    <property type="entry name" value="tRNA modification GTPase MnmE domain 2"/>
    <property type="match status" value="1"/>
</dbReference>
<keyword evidence="11" id="KW-1185">Reference proteome</keyword>
<dbReference type="GO" id="GO:0002098">
    <property type="term" value="P:tRNA wobble uridine modification"/>
    <property type="evidence" value="ECO:0007669"/>
    <property type="project" value="TreeGrafter"/>
</dbReference>
<comment type="caution">
    <text evidence="10">The sequence shown here is derived from an EMBL/GenBank/DDBJ whole genome shotgun (WGS) entry which is preliminary data.</text>
</comment>
<feature type="binding site" evidence="8">
    <location>
        <begin position="226"/>
        <end position="231"/>
    </location>
    <ligand>
        <name>GTP</name>
        <dbReference type="ChEBI" id="CHEBI:37565"/>
    </ligand>
</feature>
<keyword evidence="7 8" id="KW-0342">GTP-binding</keyword>
<keyword evidence="4 8" id="KW-0378">Hydrolase</keyword>
<evidence type="ECO:0000256" key="8">
    <source>
        <dbReference type="HAMAP-Rule" id="MF_00379"/>
    </source>
</evidence>
<dbReference type="EMBL" id="QURL01000001">
    <property type="protein sequence ID" value="RFC66523.1"/>
    <property type="molecule type" value="Genomic_DNA"/>
</dbReference>
<evidence type="ECO:0000256" key="5">
    <source>
        <dbReference type="ARBA" id="ARBA00022842"/>
    </source>
</evidence>
<keyword evidence="8" id="KW-0479">Metal-binding</keyword>
<dbReference type="GO" id="GO:0030488">
    <property type="term" value="P:tRNA methylation"/>
    <property type="evidence" value="ECO:0007669"/>
    <property type="project" value="TreeGrafter"/>
</dbReference>
<evidence type="ECO:0000256" key="3">
    <source>
        <dbReference type="ARBA" id="ARBA00022741"/>
    </source>
</evidence>
<proteinExistence type="inferred from homology"/>
<evidence type="ECO:0000313" key="11">
    <source>
        <dbReference type="Proteomes" id="UP000264310"/>
    </source>
</evidence>
<sequence length="475" mass="49804">MHSDTIAALSSGSLPSGVAVVRVSGAKAAVVMERMAGILPAPRRASLRTFRDGEGRAIDRGIALFFDGPRTATGEDIAEFHLHGGRAVVAAFLKSATAIGDVRLAEAGEFTRRAFENGRMDLTEAEGLADLLAAETEGQRRAALAQAEGALRGTYEAWMDRLTQARAMIEASFDFADEGDVGDGVDAGVRRSIDEIREDIDAHLAGAERGEILRSGFKVAIVGAPNAGKSSLLNALADRDAAIVTDVPGTTRDVISVTLDLGGLPVVLSDTAGIREAGDEVEAIGIERARKAMDEADLILALEDPANTPGPLSRVKALLAAVRPSFGSMGHASGLGEDAEDVPARNVITVRTKIDMATGGESEHPLRHRLEDGGYDFAISAKTGAGIAPLVEAIAARAREAAGDPSSAIPLRLRHRELLADASRILREFVEAETLPPEIGAETLRRASTRLGALTGAVGVEDLLDVIFSEFCIGK</sequence>
<evidence type="ECO:0000256" key="6">
    <source>
        <dbReference type="ARBA" id="ARBA00022958"/>
    </source>
</evidence>
<feature type="binding site" evidence="8">
    <location>
        <position position="79"/>
    </location>
    <ligand>
        <name>(6S)-5-formyl-5,6,7,8-tetrahydrofolate</name>
        <dbReference type="ChEBI" id="CHEBI:57457"/>
    </ligand>
</feature>
<evidence type="ECO:0000313" key="10">
    <source>
        <dbReference type="EMBL" id="RFC66523.1"/>
    </source>
</evidence>
<dbReference type="EC" id="3.6.-.-" evidence="8"/>
<dbReference type="NCBIfam" id="NF003661">
    <property type="entry name" value="PRK05291.1-3"/>
    <property type="match status" value="1"/>
</dbReference>
<comment type="subunit">
    <text evidence="8">Homodimer. Heterotetramer of two MnmE and two MnmG subunits.</text>
</comment>
<dbReference type="SUPFAM" id="SSF52540">
    <property type="entry name" value="P-loop containing nucleoside triphosphate hydrolases"/>
    <property type="match status" value="1"/>
</dbReference>
<dbReference type="InterPro" id="IPR027417">
    <property type="entry name" value="P-loop_NTPase"/>
</dbReference>
<evidence type="ECO:0000256" key="1">
    <source>
        <dbReference type="ARBA" id="ARBA00011043"/>
    </source>
</evidence>
<organism evidence="10 11">
    <name type="scientific">Fulvimarina endophytica</name>
    <dbReference type="NCBI Taxonomy" id="2293836"/>
    <lineage>
        <taxon>Bacteria</taxon>
        <taxon>Pseudomonadati</taxon>
        <taxon>Pseudomonadota</taxon>
        <taxon>Alphaproteobacteria</taxon>
        <taxon>Hyphomicrobiales</taxon>
        <taxon>Aurantimonadaceae</taxon>
        <taxon>Fulvimarina</taxon>
    </lineage>
</organism>
<gene>
    <name evidence="8 10" type="primary">mnmE</name>
    <name evidence="8" type="synonym">trmE</name>
    <name evidence="10" type="ORF">DYI37_00685</name>
</gene>
<dbReference type="PANTHER" id="PTHR42714:SF2">
    <property type="entry name" value="TRNA MODIFICATION GTPASE GTPBP3, MITOCHONDRIAL"/>
    <property type="match status" value="1"/>
</dbReference>
<dbReference type="Pfam" id="PF10396">
    <property type="entry name" value="TrmE_N"/>
    <property type="match status" value="1"/>
</dbReference>
<dbReference type="FunFam" id="3.30.1360.120:FF:000007">
    <property type="entry name" value="tRNA modification GTPase GTPBP3, mitochondrial"/>
    <property type="match status" value="1"/>
</dbReference>
<protein>
    <recommendedName>
        <fullName evidence="8">tRNA modification GTPase MnmE</fullName>
        <ecNumber evidence="8">3.6.-.-</ecNumber>
    </recommendedName>
</protein>
<dbReference type="InterPro" id="IPR004520">
    <property type="entry name" value="GTPase_MnmE"/>
</dbReference>
<comment type="caution">
    <text evidence="8">Lacks conserved residue(s) required for the propagation of feature annotation.</text>
</comment>
<dbReference type="PRINTS" id="PR00326">
    <property type="entry name" value="GTP1OBG"/>
</dbReference>
<evidence type="ECO:0000256" key="2">
    <source>
        <dbReference type="ARBA" id="ARBA00022694"/>
    </source>
</evidence>
<dbReference type="RefSeq" id="WP_116681775.1">
    <property type="nucleotide sequence ID" value="NZ_QURL01000001.1"/>
</dbReference>
<feature type="domain" description="TrmE-type G" evidence="9">
    <location>
        <begin position="216"/>
        <end position="399"/>
    </location>
</feature>
<dbReference type="CDD" id="cd04164">
    <property type="entry name" value="trmE"/>
    <property type="match status" value="1"/>
</dbReference>
<keyword evidence="3 8" id="KW-0547">Nucleotide-binding</keyword>
<feature type="binding site" evidence="8">
    <location>
        <position position="22"/>
    </location>
    <ligand>
        <name>(6S)-5-formyl-5,6,7,8-tetrahydrofolate</name>
        <dbReference type="ChEBI" id="CHEBI:57457"/>
    </ligand>
</feature>
<accession>A0A371XBB1</accession>
<evidence type="ECO:0000256" key="7">
    <source>
        <dbReference type="ARBA" id="ARBA00023134"/>
    </source>
</evidence>
<dbReference type="GO" id="GO:0005525">
    <property type="term" value="F:GTP binding"/>
    <property type="evidence" value="ECO:0007669"/>
    <property type="project" value="UniProtKB-UniRule"/>
</dbReference>
<dbReference type="NCBIfam" id="TIGR00231">
    <property type="entry name" value="small_GTP"/>
    <property type="match status" value="1"/>
</dbReference>
<feature type="binding site" evidence="8">
    <location>
        <position position="230"/>
    </location>
    <ligand>
        <name>Mg(2+)</name>
        <dbReference type="ChEBI" id="CHEBI:18420"/>
    </ligand>
</feature>